<evidence type="ECO:0000256" key="3">
    <source>
        <dbReference type="ARBA" id="ARBA00022448"/>
    </source>
</evidence>
<evidence type="ECO:0000256" key="1">
    <source>
        <dbReference type="ARBA" id="ARBA00004196"/>
    </source>
</evidence>
<evidence type="ECO:0000256" key="2">
    <source>
        <dbReference type="ARBA" id="ARBA00008520"/>
    </source>
</evidence>
<comment type="similarity">
    <text evidence="2">Belongs to the bacterial solute-binding protein 1 family.</text>
</comment>
<dbReference type="EMBL" id="VFOQ01000001">
    <property type="protein sequence ID" value="TQL60207.1"/>
    <property type="molecule type" value="Genomic_DNA"/>
</dbReference>
<evidence type="ECO:0000313" key="7">
    <source>
        <dbReference type="EMBL" id="TQL60207.1"/>
    </source>
</evidence>
<proteinExistence type="inferred from homology"/>
<feature type="signal peptide" evidence="6">
    <location>
        <begin position="1"/>
        <end position="30"/>
    </location>
</feature>
<name>A0A542ZIN6_9MICO</name>
<evidence type="ECO:0000256" key="6">
    <source>
        <dbReference type="SAM" id="SignalP"/>
    </source>
</evidence>
<reference evidence="7 8" key="1">
    <citation type="submission" date="2019-06" db="EMBL/GenBank/DDBJ databases">
        <title>Sequencing the genomes of 1000 actinobacteria strains.</title>
        <authorList>
            <person name="Klenk H.-P."/>
        </authorList>
    </citation>
    <scope>NUCLEOTIDE SEQUENCE [LARGE SCALE GENOMIC DNA]</scope>
    <source>
        <strain evidence="7 8">DSM 18082</strain>
    </source>
</reference>
<keyword evidence="4 6" id="KW-0732">Signal</keyword>
<evidence type="ECO:0000256" key="4">
    <source>
        <dbReference type="ARBA" id="ARBA00022729"/>
    </source>
</evidence>
<dbReference type="CDD" id="cd14748">
    <property type="entry name" value="PBP2_UgpB"/>
    <property type="match status" value="1"/>
</dbReference>
<dbReference type="PANTHER" id="PTHR43649:SF31">
    <property type="entry name" value="SN-GLYCEROL-3-PHOSPHATE-BINDING PERIPLASMIC PROTEIN UGPB"/>
    <property type="match status" value="1"/>
</dbReference>
<dbReference type="Gene3D" id="3.40.190.10">
    <property type="entry name" value="Periplasmic binding protein-like II"/>
    <property type="match status" value="2"/>
</dbReference>
<dbReference type="SUPFAM" id="SSF53850">
    <property type="entry name" value="Periplasmic binding protein-like II"/>
    <property type="match status" value="1"/>
</dbReference>
<comment type="caution">
    <text evidence="7">The sequence shown here is derived from an EMBL/GenBank/DDBJ whole genome shotgun (WGS) entry which is preliminary data.</text>
</comment>
<evidence type="ECO:0000256" key="5">
    <source>
        <dbReference type="SAM" id="MobiDB-lite"/>
    </source>
</evidence>
<sequence length="469" mass="50028">MFHRSGTGGQRTAYRMVLATGIAALSLGLAACGGSGDAPAGAKAPDKGVLDKTNGVTKVSFWHAMDGKNAEVLTQLVAQFNKENAGKIQVEATYAGKYDDAIAKYKASVQSKSTPDVVQVYDIGTRFMIDAGQAVPMQDFIDRDKMDVSDLQPNIAGYYSIDKKLYSMPFNTSMPVLYYNKKLFKAAGLDPDKAPTTLEEIRADAEKLSAKNGGPAKYGFGAAIYGWLLEQFIAGDGAEYCNQGNGRDGKATKVQFDSPDSVAVVGWWQKMVKDGLAANTGRDTKAAQAAFKAGQLAMTLESTGQVGGFQKAAQEGGYELGVANYPKLKAGQGGPIIGGASLWIDGEGHSDAQKEASWRFVKFLASPQAQATWHTGTGYFPISRGALNEPTDVAWRKQYPQFDVAVKQLESTQLTKATQGCLLGVMPQSRKASEDGLEKALNGTDPQQAMTDAAASLKPAIEQYNSSTK</sequence>
<dbReference type="PROSITE" id="PS51257">
    <property type="entry name" value="PROKAR_LIPOPROTEIN"/>
    <property type="match status" value="1"/>
</dbReference>
<comment type="subcellular location">
    <subcellularLocation>
        <location evidence="1">Cell envelope</location>
    </subcellularLocation>
</comment>
<keyword evidence="8" id="KW-1185">Reference proteome</keyword>
<dbReference type="AlphaFoldDB" id="A0A542ZIN6"/>
<organism evidence="7 8">
    <name type="scientific">Oryzihumus leptocrescens</name>
    <dbReference type="NCBI Taxonomy" id="297536"/>
    <lineage>
        <taxon>Bacteria</taxon>
        <taxon>Bacillati</taxon>
        <taxon>Actinomycetota</taxon>
        <taxon>Actinomycetes</taxon>
        <taxon>Micrococcales</taxon>
        <taxon>Intrasporangiaceae</taxon>
        <taxon>Oryzihumus</taxon>
    </lineage>
</organism>
<keyword evidence="3" id="KW-0813">Transport</keyword>
<dbReference type="PANTHER" id="PTHR43649">
    <property type="entry name" value="ARABINOSE-BINDING PROTEIN-RELATED"/>
    <property type="match status" value="1"/>
</dbReference>
<dbReference type="RefSeq" id="WP_246092083.1">
    <property type="nucleotide sequence ID" value="NZ_BAAAKX010000021.1"/>
</dbReference>
<evidence type="ECO:0000313" key="8">
    <source>
        <dbReference type="Proteomes" id="UP000319514"/>
    </source>
</evidence>
<gene>
    <name evidence="7" type="ORF">FB474_1590</name>
</gene>
<accession>A0A542ZIN6</accession>
<dbReference type="InterPro" id="IPR006059">
    <property type="entry name" value="SBP"/>
</dbReference>
<dbReference type="Proteomes" id="UP000319514">
    <property type="component" value="Unassembled WGS sequence"/>
</dbReference>
<protein>
    <submittedName>
        <fullName evidence="7">Carbohydrate ABC transporter substrate-binding protein (CUT1 family)</fullName>
    </submittedName>
</protein>
<dbReference type="GO" id="GO:0030313">
    <property type="term" value="C:cell envelope"/>
    <property type="evidence" value="ECO:0007669"/>
    <property type="project" value="UniProtKB-SubCell"/>
</dbReference>
<feature type="region of interest" description="Disordered" evidence="5">
    <location>
        <begin position="432"/>
        <end position="451"/>
    </location>
</feature>
<feature type="chain" id="PRO_5039213102" evidence="6">
    <location>
        <begin position="31"/>
        <end position="469"/>
    </location>
</feature>
<dbReference type="Pfam" id="PF13416">
    <property type="entry name" value="SBP_bac_8"/>
    <property type="match status" value="1"/>
</dbReference>
<dbReference type="InterPro" id="IPR050490">
    <property type="entry name" value="Bact_solute-bd_prot1"/>
</dbReference>